<keyword evidence="3" id="KW-1185">Reference proteome</keyword>
<dbReference type="Pfam" id="PF06572">
    <property type="entry name" value="DUF1131"/>
    <property type="match status" value="1"/>
</dbReference>
<dbReference type="Gene3D" id="2.60.460.10">
    <property type="entry name" value="protein yfey like domain"/>
    <property type="match status" value="1"/>
</dbReference>
<evidence type="ECO:0000313" key="2">
    <source>
        <dbReference type="EMBL" id="MBK4715522.1"/>
    </source>
</evidence>
<organism evidence="2 3">
    <name type="scientific">Tenebrionibacter intestinalis</name>
    <dbReference type="NCBI Taxonomy" id="2799638"/>
    <lineage>
        <taxon>Bacteria</taxon>
        <taxon>Pseudomonadati</taxon>
        <taxon>Pseudomonadota</taxon>
        <taxon>Gammaproteobacteria</taxon>
        <taxon>Enterobacterales</taxon>
        <taxon>Enterobacteriaceae</taxon>
        <taxon>Tenebrionibacter/Tenebrionicola group</taxon>
        <taxon>Tenebrionibacter</taxon>
    </lineage>
</organism>
<dbReference type="InterPro" id="IPR038714">
    <property type="entry name" value="YfeY-like_sf"/>
</dbReference>
<dbReference type="PROSITE" id="PS51257">
    <property type="entry name" value="PROKAR_LIPOPROTEIN"/>
    <property type="match status" value="1"/>
</dbReference>
<dbReference type="RefSeq" id="WP_238713748.1">
    <property type="nucleotide sequence ID" value="NZ_JAEPBH010000020.1"/>
</dbReference>
<dbReference type="EMBL" id="JAEPBH010000020">
    <property type="protein sequence ID" value="MBK4715522.1"/>
    <property type="molecule type" value="Genomic_DNA"/>
</dbReference>
<evidence type="ECO:0000256" key="1">
    <source>
        <dbReference type="SAM" id="SignalP"/>
    </source>
</evidence>
<dbReference type="Proteomes" id="UP000659047">
    <property type="component" value="Unassembled WGS sequence"/>
</dbReference>
<sequence length="187" mass="20417">MKKAQRVLASGMVLLLSGCSSASRIAPWNWFGSTVTITEQGVGKLTANTPLTEAAIAEGLNNDYRLIGGMRIVSGQPVTYYEALKEDKTALLIRGEDGKVSHIEVMDSDIETDSGVKIGTLFSKLYSKAYGACRPGEELDVRSVECSAPGSEHLNYQFSGDWRGPQGLIPPDDVLSDWAIRKIIWHR</sequence>
<accession>A0A8K0V1Y6</accession>
<feature type="signal peptide" evidence="1">
    <location>
        <begin position="1"/>
        <end position="22"/>
    </location>
</feature>
<dbReference type="InterPro" id="IPR010938">
    <property type="entry name" value="DUF1131"/>
</dbReference>
<comment type="caution">
    <text evidence="2">The sequence shown here is derived from an EMBL/GenBank/DDBJ whole genome shotgun (WGS) entry which is preliminary data.</text>
</comment>
<gene>
    <name evidence="2" type="ORF">JJB97_09290</name>
</gene>
<reference evidence="2" key="1">
    <citation type="submission" date="2021-01" db="EMBL/GenBank/DDBJ databases">
        <title>Intestinitalea alba gen. nov., sp. nov., a novel genus of the family Enterobacteriaceae, isolated from the gut of the plastic-eating mealworm Tenebrio molitor L.</title>
        <authorList>
            <person name="Yang Y."/>
        </authorList>
    </citation>
    <scope>NUCLEOTIDE SEQUENCE</scope>
    <source>
        <strain evidence="2">BIT-L3</strain>
    </source>
</reference>
<name>A0A8K0V1Y6_9ENTR</name>
<keyword evidence="1" id="KW-0732">Signal</keyword>
<evidence type="ECO:0000313" key="3">
    <source>
        <dbReference type="Proteomes" id="UP000659047"/>
    </source>
</evidence>
<protein>
    <submittedName>
        <fullName evidence="2">RpoE-regulated lipoprotein</fullName>
    </submittedName>
</protein>
<feature type="chain" id="PRO_5035448022" evidence="1">
    <location>
        <begin position="23"/>
        <end position="187"/>
    </location>
</feature>
<dbReference type="AlphaFoldDB" id="A0A8K0V1Y6"/>
<keyword evidence="2" id="KW-0449">Lipoprotein</keyword>
<dbReference type="NCBIfam" id="NF007990">
    <property type="entry name" value="PRK10718.1"/>
    <property type="match status" value="1"/>
</dbReference>
<proteinExistence type="predicted"/>